<protein>
    <submittedName>
        <fullName evidence="1">Uncharacterized protein</fullName>
    </submittedName>
</protein>
<gene>
    <name evidence="1" type="ORF">T265_04387</name>
</gene>
<dbReference type="STRING" id="6198.A0A074ZZW1"/>
<name>A0A074ZZW1_OPIVI</name>
<keyword evidence="2" id="KW-1185">Reference proteome</keyword>
<dbReference type="Proteomes" id="UP000054324">
    <property type="component" value="Unassembled WGS sequence"/>
</dbReference>
<dbReference type="CTD" id="20318569"/>
<evidence type="ECO:0000313" key="2">
    <source>
        <dbReference type="Proteomes" id="UP000054324"/>
    </source>
</evidence>
<sequence length="348" mass="38645">MHSFQQATFNVRTLCQIDKQAMLAETLYSRKLMHAVSPKHAYKTRAWCLTYKLNYVDRFTSLGSCISPDCTVRSTAHIIKTRAVFTKLHHSWSQLRTACTVLLRWQVIITIIITIIDSMTSVTNTDASLSYNRDLLESLIMKKRIKSRVGHLSASATLNLAWKTALFSANDGSAYATHVPTNATSGAGHILQWKYPLHNRKRPSNCRVTDSPTPIHTAYGPETTIVEHLKTSQFRCSNRPSLTAIQPNSPHSNESTSSVTVQSKLIKPPIYIKRSTTSSASPWIVSGAFGNRTSTSTTLHFLDAKCTPKDGMTLVSSSKNTCTFSSSLKMRTMSSAYSRSTRSSSQTI</sequence>
<reference evidence="1 2" key="1">
    <citation type="submission" date="2013-11" db="EMBL/GenBank/DDBJ databases">
        <title>Opisthorchis viverrini - life in the bile duct.</title>
        <authorList>
            <person name="Young N.D."/>
            <person name="Nagarajan N."/>
            <person name="Lin S.J."/>
            <person name="Korhonen P.K."/>
            <person name="Jex A.R."/>
            <person name="Hall R.S."/>
            <person name="Safavi-Hemami H."/>
            <person name="Kaewkong W."/>
            <person name="Bertrand D."/>
            <person name="Gao S."/>
            <person name="Seet Q."/>
            <person name="Wongkham S."/>
            <person name="Teh B.T."/>
            <person name="Wongkham C."/>
            <person name="Intapan P.M."/>
            <person name="Maleewong W."/>
            <person name="Yang X."/>
            <person name="Hu M."/>
            <person name="Wang Z."/>
            <person name="Hofmann A."/>
            <person name="Sternberg P.W."/>
            <person name="Tan P."/>
            <person name="Wang J."/>
            <person name="Gasser R.B."/>
        </authorList>
    </citation>
    <scope>NUCLEOTIDE SEQUENCE [LARGE SCALE GENOMIC DNA]</scope>
</reference>
<dbReference type="OrthoDB" id="10059790at2759"/>
<dbReference type="RefSeq" id="XP_009167390.1">
    <property type="nucleotide sequence ID" value="XM_009169126.1"/>
</dbReference>
<organism evidence="1 2">
    <name type="scientific">Opisthorchis viverrini</name>
    <name type="common">Southeast Asian liver fluke</name>
    <dbReference type="NCBI Taxonomy" id="6198"/>
    <lineage>
        <taxon>Eukaryota</taxon>
        <taxon>Metazoa</taxon>
        <taxon>Spiralia</taxon>
        <taxon>Lophotrochozoa</taxon>
        <taxon>Platyhelminthes</taxon>
        <taxon>Trematoda</taxon>
        <taxon>Digenea</taxon>
        <taxon>Opisthorchiida</taxon>
        <taxon>Opisthorchiata</taxon>
        <taxon>Opisthorchiidae</taxon>
        <taxon>Opisthorchis</taxon>
    </lineage>
</organism>
<proteinExistence type="predicted"/>
<evidence type="ECO:0000313" key="1">
    <source>
        <dbReference type="EMBL" id="KER28845.1"/>
    </source>
</evidence>
<accession>A0A074ZZW1</accession>
<dbReference type="EMBL" id="KL596690">
    <property type="protein sequence ID" value="KER28845.1"/>
    <property type="molecule type" value="Genomic_DNA"/>
</dbReference>
<dbReference type="KEGG" id="ovi:T265_04387"/>
<dbReference type="GeneID" id="20318569"/>
<dbReference type="AlphaFoldDB" id="A0A074ZZW1"/>